<dbReference type="Proteomes" id="UP000000485">
    <property type="component" value="Chromosome"/>
</dbReference>
<sequence length="631" mass="67043">MSPVSASSTATAPSQPLAGALPPRRLRRLALAVVGLLVATLLPAVAPAGAAETIALSGRVTDESGVAISGLQITVYPSYRSTRTAADGTYRLTGLVPGQWQVAADDHVEDRDLWRRQYWDGTQGVESYVSFASGSAELAGVDFHLRPNAGIAGRAVDETGAPLPFVEWTAYRWDDDEQGWQGRRYGPQVTDAEGRMWSVAQPGSVWRLCFADEWYQTTSEVLDVPWTPEVRHQTGCWNAAGKPGVRLQDADDMVFTALGQRVAATVTMPTLGRSIAPAQPWISGGSDVGATLRAHAGTWAPSDVRLSYRWYTTTSTDTLLEGLGGTGPTFATTSAHRHEYVWLEVTATRPGHAPMSSRTMIPVGQPAPRVTSPLRITGTPAPGRTLVASHGTATPSTTTTTYAWFVDGIRAGSGPTFALAPEHRESVVEVRAELYEPTGGVLRDRVAVRVPGLPFTAAPSPTVAGSAVVGSTLTASVGTWAPSPTSLSYQWLRGDVAIPGATARSYRLTAVDRGAQVRVRVTASRPSYEPTSRTSSATAAVRGVLTAPTPTVSGVRRVGARLTAVTGTWRPSPVALSYQWYRNGRAITGARAATYVLKAADRGMRIEVKVTGRKEGYVTAARRSAKTVAIG</sequence>
<dbReference type="InterPro" id="IPR013784">
    <property type="entry name" value="Carb-bd-like_fold"/>
</dbReference>
<organism evidence="1 2">
    <name type="scientific">Cellulomonas gilvus (strain ATCC 13127 / NRRL B-14078)</name>
    <name type="common">Cellvibrio gilvus</name>
    <dbReference type="NCBI Taxonomy" id="593907"/>
    <lineage>
        <taxon>Bacteria</taxon>
        <taxon>Bacillati</taxon>
        <taxon>Actinomycetota</taxon>
        <taxon>Actinomycetes</taxon>
        <taxon>Micrococcales</taxon>
        <taxon>Cellulomonadaceae</taxon>
        <taxon>Cellulomonas</taxon>
    </lineage>
</organism>
<dbReference type="STRING" id="593907.Celgi_1467"/>
<evidence type="ECO:0008006" key="3">
    <source>
        <dbReference type="Google" id="ProtNLM"/>
    </source>
</evidence>
<dbReference type="EMBL" id="CP002665">
    <property type="protein sequence ID" value="AEI11986.1"/>
    <property type="molecule type" value="Genomic_DNA"/>
</dbReference>
<evidence type="ECO:0000313" key="2">
    <source>
        <dbReference type="Proteomes" id="UP000000485"/>
    </source>
</evidence>
<accession>F8A3T3</accession>
<evidence type="ECO:0000313" key="1">
    <source>
        <dbReference type="EMBL" id="AEI11986.1"/>
    </source>
</evidence>
<keyword evidence="2" id="KW-1185">Reference proteome</keyword>
<reference evidence="2" key="1">
    <citation type="submission" date="2011-04" db="EMBL/GenBank/DDBJ databases">
        <title>Complete sequence of Cellvibrio gilvus ATCC 13127.</title>
        <authorList>
            <person name="Lucas S."/>
            <person name="Han J."/>
            <person name="Lapidus A."/>
            <person name="Cheng J.-F."/>
            <person name="Goodwin L."/>
            <person name="Pitluck S."/>
            <person name="Peters L."/>
            <person name="Munk A."/>
            <person name="Detter J.C."/>
            <person name="Han C."/>
            <person name="Tapia R."/>
            <person name="Land M."/>
            <person name="Hauser L."/>
            <person name="Kyrpides N."/>
            <person name="Ivanova N."/>
            <person name="Ovchinnikova G."/>
            <person name="Pagani I."/>
            <person name="Mead D."/>
            <person name="Brumm P."/>
            <person name="Woyke T."/>
        </authorList>
    </citation>
    <scope>NUCLEOTIDE SEQUENCE [LARGE SCALE GENOMIC DNA]</scope>
    <source>
        <strain evidence="2">ATCC 13127 / NRRL B-14078</strain>
    </source>
</reference>
<dbReference type="Gene3D" id="2.60.40.2700">
    <property type="match status" value="3"/>
</dbReference>
<name>F8A3T3_CELGA</name>
<protein>
    <recommendedName>
        <fullName evidence="3">Carboxypeptidase regulatory-like domain-containing protein</fullName>
    </recommendedName>
</protein>
<dbReference type="GO" id="GO:0030246">
    <property type="term" value="F:carbohydrate binding"/>
    <property type="evidence" value="ECO:0007669"/>
    <property type="project" value="InterPro"/>
</dbReference>
<dbReference type="Pfam" id="PF13620">
    <property type="entry name" value="CarboxypepD_reg"/>
    <property type="match status" value="1"/>
</dbReference>
<proteinExistence type="predicted"/>
<dbReference type="RefSeq" id="WP_013883505.1">
    <property type="nucleotide sequence ID" value="NC_015671.1"/>
</dbReference>
<dbReference type="Gene3D" id="2.60.40.1120">
    <property type="entry name" value="Carboxypeptidase-like, regulatory domain"/>
    <property type="match status" value="1"/>
</dbReference>
<dbReference type="AlphaFoldDB" id="F8A3T3"/>
<dbReference type="SUPFAM" id="SSF49452">
    <property type="entry name" value="Starch-binding domain-like"/>
    <property type="match status" value="1"/>
</dbReference>
<dbReference type="KEGG" id="cga:Celgi_1467"/>
<gene>
    <name evidence="1" type="ordered locus">Celgi_1467</name>
</gene>
<dbReference type="HOGENOM" id="CLU_433263_0_0_11"/>
<dbReference type="eggNOG" id="COG4932">
    <property type="taxonomic scope" value="Bacteria"/>
</dbReference>